<evidence type="ECO:0000313" key="2">
    <source>
        <dbReference type="EMBL" id="JAE23430.1"/>
    </source>
</evidence>
<organism evidence="2">
    <name type="scientific">Arundo donax</name>
    <name type="common">Giant reed</name>
    <name type="synonym">Donax arundinaceus</name>
    <dbReference type="NCBI Taxonomy" id="35708"/>
    <lineage>
        <taxon>Eukaryota</taxon>
        <taxon>Viridiplantae</taxon>
        <taxon>Streptophyta</taxon>
        <taxon>Embryophyta</taxon>
        <taxon>Tracheophyta</taxon>
        <taxon>Spermatophyta</taxon>
        <taxon>Magnoliopsida</taxon>
        <taxon>Liliopsida</taxon>
        <taxon>Poales</taxon>
        <taxon>Poaceae</taxon>
        <taxon>PACMAD clade</taxon>
        <taxon>Arundinoideae</taxon>
        <taxon>Arundineae</taxon>
        <taxon>Arundo</taxon>
    </lineage>
</organism>
<feature type="region of interest" description="Disordered" evidence="1">
    <location>
        <begin position="1"/>
        <end position="23"/>
    </location>
</feature>
<reference evidence="2" key="1">
    <citation type="submission" date="2014-09" db="EMBL/GenBank/DDBJ databases">
        <authorList>
            <person name="Magalhaes I.L.F."/>
            <person name="Oliveira U."/>
            <person name="Santos F.R."/>
            <person name="Vidigal T.H.D.A."/>
            <person name="Brescovit A.D."/>
            <person name="Santos A.J."/>
        </authorList>
    </citation>
    <scope>NUCLEOTIDE SEQUENCE</scope>
    <source>
        <tissue evidence="2">Shoot tissue taken approximately 20 cm above the soil surface</tissue>
    </source>
</reference>
<name>A0A0A9GEB7_ARUDO</name>
<protein>
    <submittedName>
        <fullName evidence="2">WRKY53-superfamily of TFs having WRKY and zinc finger domains</fullName>
    </submittedName>
</protein>
<evidence type="ECO:0000256" key="1">
    <source>
        <dbReference type="SAM" id="MobiDB-lite"/>
    </source>
</evidence>
<reference evidence="2" key="2">
    <citation type="journal article" date="2015" name="Data Brief">
        <title>Shoot transcriptome of the giant reed, Arundo donax.</title>
        <authorList>
            <person name="Barrero R.A."/>
            <person name="Guerrero F.D."/>
            <person name="Moolhuijzen P."/>
            <person name="Goolsby J.A."/>
            <person name="Tidwell J."/>
            <person name="Bellgard S.E."/>
            <person name="Bellgard M.I."/>
        </authorList>
    </citation>
    <scope>NUCLEOTIDE SEQUENCE</scope>
    <source>
        <tissue evidence="2">Shoot tissue taken approximately 20 cm above the soil surface</tissue>
    </source>
</reference>
<dbReference type="AlphaFoldDB" id="A0A0A9GEB7"/>
<accession>A0A0A9GEB7</accession>
<dbReference type="EMBL" id="GBRH01174466">
    <property type="protein sequence ID" value="JAE23430.1"/>
    <property type="molecule type" value="Transcribed_RNA"/>
</dbReference>
<feature type="compositionally biased region" description="Polar residues" evidence="1">
    <location>
        <begin position="1"/>
        <end position="14"/>
    </location>
</feature>
<proteinExistence type="predicted"/>
<sequence length="108" mass="11010">MSMSLSVCTTSLGSRTGLAPAPPELPSLSASSFQRLASGASASLRCDPFSASSSPNVTEEFSGVAPECSGPHAAAERLFTWSSATPAAAPPEELRRVESGLGWLCAPL</sequence>